<accession>A0AA88L5Y1</accession>
<sequence length="72" mass="8276">MNNEDALIIDFHNHLNDETFGQLNLEETCRAHYGESNEASTKRNVELDDDIISQIGEPPAKKLKIKELHDKE</sequence>
<evidence type="ECO:0000313" key="2">
    <source>
        <dbReference type="Proteomes" id="UP001187531"/>
    </source>
</evidence>
<name>A0AA88L5Y1_ARTSF</name>
<dbReference type="Proteomes" id="UP001187531">
    <property type="component" value="Unassembled WGS sequence"/>
</dbReference>
<comment type="caution">
    <text evidence="1">The sequence shown here is derived from an EMBL/GenBank/DDBJ whole genome shotgun (WGS) entry which is preliminary data.</text>
</comment>
<gene>
    <name evidence="1" type="ORF">QYM36_012973</name>
</gene>
<keyword evidence="2" id="KW-1185">Reference proteome</keyword>
<dbReference type="EMBL" id="JAVRJZ010000017">
    <property type="protein sequence ID" value="KAK2709155.1"/>
    <property type="molecule type" value="Genomic_DNA"/>
</dbReference>
<organism evidence="1 2">
    <name type="scientific">Artemia franciscana</name>
    <name type="common">Brine shrimp</name>
    <name type="synonym">Artemia sanfranciscana</name>
    <dbReference type="NCBI Taxonomy" id="6661"/>
    <lineage>
        <taxon>Eukaryota</taxon>
        <taxon>Metazoa</taxon>
        <taxon>Ecdysozoa</taxon>
        <taxon>Arthropoda</taxon>
        <taxon>Crustacea</taxon>
        <taxon>Branchiopoda</taxon>
        <taxon>Anostraca</taxon>
        <taxon>Artemiidae</taxon>
        <taxon>Artemia</taxon>
    </lineage>
</organism>
<protein>
    <submittedName>
        <fullName evidence="1">Uncharacterized protein</fullName>
    </submittedName>
</protein>
<evidence type="ECO:0000313" key="1">
    <source>
        <dbReference type="EMBL" id="KAK2709155.1"/>
    </source>
</evidence>
<reference evidence="1" key="1">
    <citation type="submission" date="2023-07" db="EMBL/GenBank/DDBJ databases">
        <title>Chromosome-level genome assembly of Artemia franciscana.</title>
        <authorList>
            <person name="Jo E."/>
        </authorList>
    </citation>
    <scope>NUCLEOTIDE SEQUENCE</scope>
    <source>
        <tissue evidence="1">Whole body</tissue>
    </source>
</reference>
<proteinExistence type="predicted"/>
<dbReference type="AlphaFoldDB" id="A0AA88L5Y1"/>